<gene>
    <name evidence="1" type="ORF">CHA01nite_25020</name>
</gene>
<keyword evidence="2" id="KW-1185">Reference proteome</keyword>
<dbReference type="InterPro" id="IPR013785">
    <property type="entry name" value="Aldolase_TIM"/>
</dbReference>
<dbReference type="InterPro" id="IPR023885">
    <property type="entry name" value="4Fe4S-binding_SPASM_dom"/>
</dbReference>
<protein>
    <recommendedName>
        <fullName evidence="3">4Fe4S-binding SPASM domain-containing protein</fullName>
    </recommendedName>
</protein>
<sequence length="366" mass="42226">MSSDTIYKLYADIIPVKGYSRSILFDMTKNRYWYIPNELYGILVKEIDFQNLSERYPQDRKTLKEYKKFLQDNDLIFEILHDEIHAFPSIQMDWHKPGSITNMIIDIGSETSFDLLSTISGEFGKLGLEAVLFRCFSEERLRELKKYMISLNDDPLNRLCDIQLEISLPEKSHPQKTGADLIQIARLPIVSTVTVYTLSRKLLKNPIESGKIHYLEKSVKGPESCGTIQGNIDAINLDIISESMHHNSCLNCKLSIDASGNIKNCPSMKQSFGNIADTTLEAGLRHQDFKRYWNMTKDDIEGCKDCEFRYVCTDCRAYTEQTHTDEAGLDLSKPLKCGYDPYTGEWEEWSTHPLKQKAIQYYEMDK</sequence>
<name>A0A511YNJ0_9FLAO</name>
<dbReference type="AlphaFoldDB" id="A0A511YNJ0"/>
<reference evidence="1 2" key="1">
    <citation type="submission" date="2019-07" db="EMBL/GenBank/DDBJ databases">
        <title>Whole genome shotgun sequence of Chryseobacterium hagamense NBRC 105253.</title>
        <authorList>
            <person name="Hosoyama A."/>
            <person name="Uohara A."/>
            <person name="Ohji S."/>
            <person name="Ichikawa N."/>
        </authorList>
    </citation>
    <scope>NUCLEOTIDE SEQUENCE [LARGE SCALE GENOMIC DNA]</scope>
    <source>
        <strain evidence="1 2">NBRC 105253</strain>
    </source>
</reference>
<dbReference type="NCBIfam" id="TIGR04193">
    <property type="entry name" value="SPASM_w_grasp"/>
    <property type="match status" value="1"/>
</dbReference>
<dbReference type="InterPro" id="IPR058240">
    <property type="entry name" value="rSAM_sf"/>
</dbReference>
<evidence type="ECO:0000313" key="2">
    <source>
        <dbReference type="Proteomes" id="UP000321863"/>
    </source>
</evidence>
<evidence type="ECO:0008006" key="3">
    <source>
        <dbReference type="Google" id="ProtNLM"/>
    </source>
</evidence>
<organism evidence="1 2">
    <name type="scientific">Chryseobacterium hagamense</name>
    <dbReference type="NCBI Taxonomy" id="395935"/>
    <lineage>
        <taxon>Bacteria</taxon>
        <taxon>Pseudomonadati</taxon>
        <taxon>Bacteroidota</taxon>
        <taxon>Flavobacteriia</taxon>
        <taxon>Flavobacteriales</taxon>
        <taxon>Weeksellaceae</taxon>
        <taxon>Chryseobacterium group</taxon>
        <taxon>Chryseobacterium</taxon>
    </lineage>
</organism>
<dbReference type="NCBIfam" id="TIGR04085">
    <property type="entry name" value="rSAM_more_4Fe4S"/>
    <property type="match status" value="1"/>
</dbReference>
<dbReference type="Gene3D" id="3.20.20.70">
    <property type="entry name" value="Aldolase class I"/>
    <property type="match status" value="1"/>
</dbReference>
<dbReference type="Proteomes" id="UP000321863">
    <property type="component" value="Unassembled WGS sequence"/>
</dbReference>
<dbReference type="SUPFAM" id="SSF102114">
    <property type="entry name" value="Radical SAM enzymes"/>
    <property type="match status" value="1"/>
</dbReference>
<dbReference type="RefSeq" id="WP_146941867.1">
    <property type="nucleotide sequence ID" value="NZ_BJYJ01000013.1"/>
</dbReference>
<dbReference type="EMBL" id="BJYJ01000013">
    <property type="protein sequence ID" value="GEN76762.1"/>
    <property type="molecule type" value="Genomic_DNA"/>
</dbReference>
<dbReference type="OrthoDB" id="1073749at2"/>
<dbReference type="InterPro" id="IPR026497">
    <property type="entry name" value="GRASP-with-SPASM"/>
</dbReference>
<accession>A0A511YNJ0</accession>
<proteinExistence type="predicted"/>
<comment type="caution">
    <text evidence="1">The sequence shown here is derived from an EMBL/GenBank/DDBJ whole genome shotgun (WGS) entry which is preliminary data.</text>
</comment>
<evidence type="ECO:0000313" key="1">
    <source>
        <dbReference type="EMBL" id="GEN76762.1"/>
    </source>
</evidence>